<proteinExistence type="predicted"/>
<reference evidence="1 2" key="1">
    <citation type="submission" date="2014-04" db="EMBL/GenBank/DDBJ databases">
        <authorList>
            <consortium name="DOE Joint Genome Institute"/>
            <person name="Kuo A."/>
            <person name="Kohler A."/>
            <person name="Costa M.D."/>
            <person name="Nagy L.G."/>
            <person name="Floudas D."/>
            <person name="Copeland A."/>
            <person name="Barry K.W."/>
            <person name="Cichocki N."/>
            <person name="Veneault-Fourrey C."/>
            <person name="LaButti K."/>
            <person name="Lindquist E.A."/>
            <person name="Lipzen A."/>
            <person name="Lundell T."/>
            <person name="Morin E."/>
            <person name="Murat C."/>
            <person name="Sun H."/>
            <person name="Tunlid A."/>
            <person name="Henrissat B."/>
            <person name="Grigoriev I.V."/>
            <person name="Hibbett D.S."/>
            <person name="Martin F."/>
            <person name="Nordberg H.P."/>
            <person name="Cantor M.N."/>
            <person name="Hua S.X."/>
        </authorList>
    </citation>
    <scope>NUCLEOTIDE SEQUENCE [LARGE SCALE GENOMIC DNA]</scope>
    <source>
        <strain evidence="1 2">441</strain>
    </source>
</reference>
<dbReference type="AlphaFoldDB" id="A0A0C9YRM5"/>
<reference evidence="2" key="2">
    <citation type="submission" date="2015-01" db="EMBL/GenBank/DDBJ databases">
        <title>Evolutionary Origins and Diversification of the Mycorrhizal Mutualists.</title>
        <authorList>
            <consortium name="DOE Joint Genome Institute"/>
            <consortium name="Mycorrhizal Genomics Consortium"/>
            <person name="Kohler A."/>
            <person name="Kuo A."/>
            <person name="Nagy L.G."/>
            <person name="Floudas D."/>
            <person name="Copeland A."/>
            <person name="Barry K.W."/>
            <person name="Cichocki N."/>
            <person name="Veneault-Fourrey C."/>
            <person name="LaButti K."/>
            <person name="Lindquist E.A."/>
            <person name="Lipzen A."/>
            <person name="Lundell T."/>
            <person name="Morin E."/>
            <person name="Murat C."/>
            <person name="Riley R."/>
            <person name="Ohm R."/>
            <person name="Sun H."/>
            <person name="Tunlid A."/>
            <person name="Henrissat B."/>
            <person name="Grigoriev I.V."/>
            <person name="Hibbett D.S."/>
            <person name="Martin F."/>
        </authorList>
    </citation>
    <scope>NUCLEOTIDE SEQUENCE [LARGE SCALE GENOMIC DNA]</scope>
    <source>
        <strain evidence="2">441</strain>
    </source>
</reference>
<dbReference type="HOGENOM" id="CLU_2484196_0_0_1"/>
<gene>
    <name evidence="1" type="ORF">PISMIDRAFT_690878</name>
</gene>
<dbReference type="EMBL" id="KN834481">
    <property type="protein sequence ID" value="KIK10678.1"/>
    <property type="molecule type" value="Genomic_DNA"/>
</dbReference>
<evidence type="ECO:0000313" key="2">
    <source>
        <dbReference type="Proteomes" id="UP000054018"/>
    </source>
</evidence>
<sequence length="87" mass="10180">MSLLNSGFLSDSQRPLRAVNTETSWLGKTLFERSAGGLPYSYLDCGLFDWIIRRYSNLKLRGNKNYNLVWWWHSNDLCNYSNLRLGD</sequence>
<keyword evidence="2" id="KW-1185">Reference proteome</keyword>
<protein>
    <submittedName>
        <fullName evidence="1">Uncharacterized protein</fullName>
    </submittedName>
</protein>
<accession>A0A0C9YRM5</accession>
<organism evidence="1 2">
    <name type="scientific">Pisolithus microcarpus 441</name>
    <dbReference type="NCBI Taxonomy" id="765257"/>
    <lineage>
        <taxon>Eukaryota</taxon>
        <taxon>Fungi</taxon>
        <taxon>Dikarya</taxon>
        <taxon>Basidiomycota</taxon>
        <taxon>Agaricomycotina</taxon>
        <taxon>Agaricomycetes</taxon>
        <taxon>Agaricomycetidae</taxon>
        <taxon>Boletales</taxon>
        <taxon>Sclerodermatineae</taxon>
        <taxon>Pisolithaceae</taxon>
        <taxon>Pisolithus</taxon>
    </lineage>
</organism>
<evidence type="ECO:0000313" key="1">
    <source>
        <dbReference type="EMBL" id="KIK10678.1"/>
    </source>
</evidence>
<dbReference type="Proteomes" id="UP000054018">
    <property type="component" value="Unassembled WGS sequence"/>
</dbReference>
<name>A0A0C9YRM5_9AGAM</name>